<dbReference type="Pfam" id="PF00107">
    <property type="entry name" value="ADH_zinc_N"/>
    <property type="match status" value="1"/>
</dbReference>
<dbReference type="InterPro" id="IPR052585">
    <property type="entry name" value="Lipid_raft_assoc_Zn_ADH"/>
</dbReference>
<dbReference type="GO" id="GO:0016491">
    <property type="term" value="F:oxidoreductase activity"/>
    <property type="evidence" value="ECO:0007669"/>
    <property type="project" value="InterPro"/>
</dbReference>
<feature type="region of interest" description="Disordered" evidence="1">
    <location>
        <begin position="77"/>
        <end position="100"/>
    </location>
</feature>
<evidence type="ECO:0000313" key="3">
    <source>
        <dbReference type="EMBL" id="TQB69482.1"/>
    </source>
</evidence>
<dbReference type="Gene3D" id="3.40.50.720">
    <property type="entry name" value="NAD(P)-binding Rossmann-like Domain"/>
    <property type="match status" value="1"/>
</dbReference>
<dbReference type="PANTHER" id="PTHR43482:SF1">
    <property type="entry name" value="PROTEIN AST1-RELATED"/>
    <property type="match status" value="1"/>
</dbReference>
<dbReference type="InterPro" id="IPR013154">
    <property type="entry name" value="ADH-like_N"/>
</dbReference>
<dbReference type="STRING" id="5098.A0A507QQT2"/>
<comment type="caution">
    <text evidence="3">The sequence shown here is derived from an EMBL/GenBank/DDBJ whole genome shotgun (WGS) entry which is preliminary data.</text>
</comment>
<dbReference type="SUPFAM" id="SSF50129">
    <property type="entry name" value="GroES-like"/>
    <property type="match status" value="1"/>
</dbReference>
<dbReference type="InterPro" id="IPR013149">
    <property type="entry name" value="ADH-like_C"/>
</dbReference>
<feature type="region of interest" description="Disordered" evidence="1">
    <location>
        <begin position="1"/>
        <end position="25"/>
    </location>
</feature>
<dbReference type="InterPro" id="IPR011032">
    <property type="entry name" value="GroES-like_sf"/>
</dbReference>
<dbReference type="EMBL" id="VIFY01000151">
    <property type="protein sequence ID" value="TQB69482.1"/>
    <property type="molecule type" value="Genomic_DNA"/>
</dbReference>
<protein>
    <recommendedName>
        <fullName evidence="2">Enoyl reductase (ER) domain-containing protein</fullName>
    </recommendedName>
</protein>
<evidence type="ECO:0000256" key="1">
    <source>
        <dbReference type="SAM" id="MobiDB-lite"/>
    </source>
</evidence>
<accession>A0A507QQT2</accession>
<name>A0A507QQT2_MONPU</name>
<gene>
    <name evidence="3" type="ORF">MPDQ_001842</name>
</gene>
<dbReference type="InterPro" id="IPR036291">
    <property type="entry name" value="NAD(P)-bd_dom_sf"/>
</dbReference>
<proteinExistence type="predicted"/>
<sequence length="348" mass="37219">MSQQALLLTRDSPSSPPELTLSTLPVPRLKPGHALVKIKYSTIQPSDRMNAKGHFSKTTFPKIPGRDYAGVVVDVSLPSEGNDRDSGNDKNNSEEREKETWLGKEVYGTSGSALGFTLDGVHAQFCLVPLTALVEKPSSLSLAEAATIGVPFTTGLTCLKRSQVKKEDTVLVLGARGGVGSATVQIARAMGCSVLRAARGGGDNIDIELPTGDTPNYLTLPSKISALTDGKGADVIIDTIGNTSLMAAAIPSLAFRGRYAWIAAPRDPNISKEVSFDIFQAYRKEIQLVGCNTAAYSLEEIAGDMRVLGRWFEEGKLRPVDLGGFKKMRLEDAIVEGYLSTGSALIEM</sequence>
<keyword evidence="4" id="KW-1185">Reference proteome</keyword>
<dbReference type="SMART" id="SM00829">
    <property type="entry name" value="PKS_ER"/>
    <property type="match status" value="1"/>
</dbReference>
<evidence type="ECO:0000259" key="2">
    <source>
        <dbReference type="SMART" id="SM00829"/>
    </source>
</evidence>
<organism evidence="3 4">
    <name type="scientific">Monascus purpureus</name>
    <name type="common">Red mold</name>
    <name type="synonym">Monascus anka</name>
    <dbReference type="NCBI Taxonomy" id="5098"/>
    <lineage>
        <taxon>Eukaryota</taxon>
        <taxon>Fungi</taxon>
        <taxon>Dikarya</taxon>
        <taxon>Ascomycota</taxon>
        <taxon>Pezizomycotina</taxon>
        <taxon>Eurotiomycetes</taxon>
        <taxon>Eurotiomycetidae</taxon>
        <taxon>Eurotiales</taxon>
        <taxon>Aspergillaceae</taxon>
        <taxon>Monascus</taxon>
    </lineage>
</organism>
<evidence type="ECO:0000313" key="4">
    <source>
        <dbReference type="Proteomes" id="UP000319663"/>
    </source>
</evidence>
<dbReference type="Pfam" id="PF08240">
    <property type="entry name" value="ADH_N"/>
    <property type="match status" value="1"/>
</dbReference>
<feature type="domain" description="Enoyl reductase (ER)" evidence="2">
    <location>
        <begin position="14"/>
        <end position="346"/>
    </location>
</feature>
<dbReference type="CDD" id="cd05188">
    <property type="entry name" value="MDR"/>
    <property type="match status" value="1"/>
</dbReference>
<reference evidence="3 4" key="1">
    <citation type="submission" date="2019-06" db="EMBL/GenBank/DDBJ databases">
        <title>Wine fermentation using esterase from Monascus purpureus.</title>
        <authorList>
            <person name="Geng C."/>
            <person name="Zhang Y."/>
        </authorList>
    </citation>
    <scope>NUCLEOTIDE SEQUENCE [LARGE SCALE GENOMIC DNA]</scope>
    <source>
        <strain evidence="3">HQ1</strain>
    </source>
</reference>
<dbReference type="AlphaFoldDB" id="A0A507QQT2"/>
<dbReference type="SUPFAM" id="SSF51735">
    <property type="entry name" value="NAD(P)-binding Rossmann-fold domains"/>
    <property type="match status" value="1"/>
</dbReference>
<dbReference type="PANTHER" id="PTHR43482">
    <property type="entry name" value="PROTEIN AST1-RELATED"/>
    <property type="match status" value="1"/>
</dbReference>
<dbReference type="InterPro" id="IPR020843">
    <property type="entry name" value="ER"/>
</dbReference>
<feature type="compositionally biased region" description="Basic and acidic residues" evidence="1">
    <location>
        <begin position="81"/>
        <end position="100"/>
    </location>
</feature>
<dbReference type="Gene3D" id="3.90.180.10">
    <property type="entry name" value="Medium-chain alcohol dehydrogenases, catalytic domain"/>
    <property type="match status" value="1"/>
</dbReference>
<dbReference type="Proteomes" id="UP000319663">
    <property type="component" value="Unassembled WGS sequence"/>
</dbReference>